<accession>A0A1Y0IFA8</accession>
<evidence type="ECO:0000259" key="4">
    <source>
        <dbReference type="PROSITE" id="PS01124"/>
    </source>
</evidence>
<feature type="domain" description="HTH araC/xylS-type" evidence="4">
    <location>
        <begin position="256"/>
        <end position="338"/>
    </location>
</feature>
<dbReference type="InterPro" id="IPR020449">
    <property type="entry name" value="Tscrpt_reg_AraC-type_HTH"/>
</dbReference>
<organism evidence="5 6">
    <name type="scientific">Oleiphilus messinensis</name>
    <dbReference type="NCBI Taxonomy" id="141451"/>
    <lineage>
        <taxon>Bacteria</taxon>
        <taxon>Pseudomonadati</taxon>
        <taxon>Pseudomonadota</taxon>
        <taxon>Gammaproteobacteria</taxon>
        <taxon>Oceanospirillales</taxon>
        <taxon>Oleiphilaceae</taxon>
        <taxon>Oleiphilus</taxon>
    </lineage>
</organism>
<evidence type="ECO:0000256" key="1">
    <source>
        <dbReference type="ARBA" id="ARBA00023015"/>
    </source>
</evidence>
<keyword evidence="1" id="KW-0805">Transcription regulation</keyword>
<reference evidence="5 6" key="1">
    <citation type="submission" date="2017-05" db="EMBL/GenBank/DDBJ databases">
        <title>Genomic insights into alkan degradation activity of Oleiphilus messinensis.</title>
        <authorList>
            <person name="Kozyavkin S.A."/>
            <person name="Slesarev A.I."/>
            <person name="Golyshin P.N."/>
            <person name="Korzhenkov A."/>
            <person name="Golyshina O.N."/>
            <person name="Toshchakov S.V."/>
        </authorList>
    </citation>
    <scope>NUCLEOTIDE SEQUENCE [LARGE SCALE GENOMIC DNA]</scope>
    <source>
        <strain evidence="5 6">ME102</strain>
    </source>
</reference>
<gene>
    <name evidence="5" type="ORF">OLMES_5234</name>
</gene>
<dbReference type="EMBL" id="CP021425">
    <property type="protein sequence ID" value="ARU59218.1"/>
    <property type="molecule type" value="Genomic_DNA"/>
</dbReference>
<protein>
    <submittedName>
        <fullName evidence="5">AraC family transcriptional regulator</fullName>
    </submittedName>
</protein>
<dbReference type="InterPro" id="IPR032687">
    <property type="entry name" value="AraC-type_N"/>
</dbReference>
<dbReference type="SMART" id="SM00342">
    <property type="entry name" value="HTH_ARAC"/>
    <property type="match status" value="1"/>
</dbReference>
<keyword evidence="2" id="KW-0238">DNA-binding</keyword>
<evidence type="ECO:0000313" key="5">
    <source>
        <dbReference type="EMBL" id="ARU59218.1"/>
    </source>
</evidence>
<dbReference type="Pfam" id="PF12625">
    <property type="entry name" value="Arabinose_bd"/>
    <property type="match status" value="1"/>
</dbReference>
<proteinExistence type="predicted"/>
<dbReference type="KEGG" id="ome:OLMES_5234"/>
<dbReference type="Gene3D" id="1.10.10.60">
    <property type="entry name" value="Homeodomain-like"/>
    <property type="match status" value="1"/>
</dbReference>
<dbReference type="GO" id="GO:0005829">
    <property type="term" value="C:cytosol"/>
    <property type="evidence" value="ECO:0007669"/>
    <property type="project" value="TreeGrafter"/>
</dbReference>
<dbReference type="PANTHER" id="PTHR47894">
    <property type="entry name" value="HTH-TYPE TRANSCRIPTIONAL REGULATOR GADX"/>
    <property type="match status" value="1"/>
</dbReference>
<name>A0A1Y0IFA8_9GAMM</name>
<dbReference type="Proteomes" id="UP000196027">
    <property type="component" value="Chromosome"/>
</dbReference>
<keyword evidence="6" id="KW-1185">Reference proteome</keyword>
<evidence type="ECO:0000256" key="3">
    <source>
        <dbReference type="ARBA" id="ARBA00023163"/>
    </source>
</evidence>
<sequence length="348" mass="39098">MSTEQQTRNRLVRYPALFSRTYLAVLASWGVNIEDFLSASDLPADTATRSLGLTQEEYQRLLDAVHQQFADRGPGLEMGWQLPPTAFGSLGQATLSSATFGAALAICERYWNLFGMGMACNLNIAPELSHIEIMALPEIPHRHHHMVLESTLTSVYRGCVALLPEVQGQTITEFTFAEPVYAGKARHYLGTVRYAQSGCRISFPTALLDQPLMMANAFALQTALLQCEQDQQLNQHPGFAGRIRKELVLTPEGYPSFDQLADKLHMSPRTLRRYLQNEGASFLKLLNDARKRDAQNLLERPELAIQDVAQRLGYNDPANFTRAFRLWLGLTPSQYREQKNSPLSIKLK</sequence>
<evidence type="ECO:0000313" key="6">
    <source>
        <dbReference type="Proteomes" id="UP000196027"/>
    </source>
</evidence>
<dbReference type="PANTHER" id="PTHR47894:SF1">
    <property type="entry name" value="HTH-TYPE TRANSCRIPTIONAL REGULATOR VQSM"/>
    <property type="match status" value="1"/>
</dbReference>
<dbReference type="GO" id="GO:0003700">
    <property type="term" value="F:DNA-binding transcription factor activity"/>
    <property type="evidence" value="ECO:0007669"/>
    <property type="project" value="InterPro"/>
</dbReference>
<dbReference type="PRINTS" id="PR00032">
    <property type="entry name" value="HTHARAC"/>
</dbReference>
<dbReference type="Pfam" id="PF12833">
    <property type="entry name" value="HTH_18"/>
    <property type="match status" value="1"/>
</dbReference>
<dbReference type="RefSeq" id="WP_198343130.1">
    <property type="nucleotide sequence ID" value="NZ_CP021425.1"/>
</dbReference>
<dbReference type="InterPro" id="IPR018060">
    <property type="entry name" value="HTH_AraC"/>
</dbReference>
<evidence type="ECO:0000256" key="2">
    <source>
        <dbReference type="ARBA" id="ARBA00023125"/>
    </source>
</evidence>
<dbReference type="InterPro" id="IPR009057">
    <property type="entry name" value="Homeodomain-like_sf"/>
</dbReference>
<dbReference type="GO" id="GO:0000976">
    <property type="term" value="F:transcription cis-regulatory region binding"/>
    <property type="evidence" value="ECO:0007669"/>
    <property type="project" value="TreeGrafter"/>
</dbReference>
<dbReference type="SUPFAM" id="SSF46689">
    <property type="entry name" value="Homeodomain-like"/>
    <property type="match status" value="1"/>
</dbReference>
<dbReference type="PROSITE" id="PS01124">
    <property type="entry name" value="HTH_ARAC_FAMILY_2"/>
    <property type="match status" value="1"/>
</dbReference>
<keyword evidence="3" id="KW-0804">Transcription</keyword>
<dbReference type="AlphaFoldDB" id="A0A1Y0IFA8"/>